<feature type="chain" id="PRO_5022042357" evidence="14">
    <location>
        <begin position="33"/>
        <end position="807"/>
    </location>
</feature>
<accession>A0A562QWJ1</accession>
<name>A0A562QWJ1_9BURK</name>
<keyword evidence="10 11" id="KW-0998">Cell outer membrane</keyword>
<evidence type="ECO:0000313" key="18">
    <source>
        <dbReference type="Proteomes" id="UP000318431"/>
    </source>
</evidence>
<evidence type="ECO:0000259" key="15">
    <source>
        <dbReference type="Pfam" id="PF00593"/>
    </source>
</evidence>
<dbReference type="AlphaFoldDB" id="A0A562QWJ1"/>
<evidence type="ECO:0000256" key="10">
    <source>
        <dbReference type="ARBA" id="ARBA00023237"/>
    </source>
</evidence>
<keyword evidence="3 11" id="KW-1134">Transmembrane beta strand</keyword>
<dbReference type="InterPro" id="IPR010916">
    <property type="entry name" value="TonB_box_CS"/>
</dbReference>
<dbReference type="SUPFAM" id="SSF56935">
    <property type="entry name" value="Porins"/>
    <property type="match status" value="1"/>
</dbReference>
<feature type="short sequence motif" description="TonB box" evidence="12">
    <location>
        <begin position="49"/>
        <end position="55"/>
    </location>
</feature>
<organism evidence="17 18">
    <name type="scientific">Pseudoduganella lurida</name>
    <dbReference type="NCBI Taxonomy" id="1036180"/>
    <lineage>
        <taxon>Bacteria</taxon>
        <taxon>Pseudomonadati</taxon>
        <taxon>Pseudomonadota</taxon>
        <taxon>Betaproteobacteria</taxon>
        <taxon>Burkholderiales</taxon>
        <taxon>Oxalobacteraceae</taxon>
        <taxon>Telluria group</taxon>
        <taxon>Pseudoduganella</taxon>
    </lineage>
</organism>
<dbReference type="Pfam" id="PF07715">
    <property type="entry name" value="Plug"/>
    <property type="match status" value="1"/>
</dbReference>
<dbReference type="OrthoDB" id="8538693at2"/>
<dbReference type="Pfam" id="PF00593">
    <property type="entry name" value="TonB_dep_Rec_b-barrel"/>
    <property type="match status" value="1"/>
</dbReference>
<keyword evidence="7" id="KW-0406">Ion transport</keyword>
<dbReference type="PANTHER" id="PTHR32552:SF81">
    <property type="entry name" value="TONB-DEPENDENT OUTER MEMBRANE RECEPTOR"/>
    <property type="match status" value="1"/>
</dbReference>
<dbReference type="PANTHER" id="PTHR32552">
    <property type="entry name" value="FERRICHROME IRON RECEPTOR-RELATED"/>
    <property type="match status" value="1"/>
</dbReference>
<comment type="subcellular location">
    <subcellularLocation>
        <location evidence="1 11">Cell outer membrane</location>
        <topology evidence="1 11">Multi-pass membrane protein</topology>
    </subcellularLocation>
</comment>
<feature type="domain" description="TonB-dependent receptor-like beta-barrel" evidence="15">
    <location>
        <begin position="322"/>
        <end position="760"/>
    </location>
</feature>
<dbReference type="PROSITE" id="PS52016">
    <property type="entry name" value="TONB_DEPENDENT_REC_3"/>
    <property type="match status" value="1"/>
</dbReference>
<feature type="signal peptide" evidence="14">
    <location>
        <begin position="1"/>
        <end position="32"/>
    </location>
</feature>
<dbReference type="RefSeq" id="WP_145652754.1">
    <property type="nucleotide sequence ID" value="NZ_VLLB01000012.1"/>
</dbReference>
<dbReference type="PROSITE" id="PS00430">
    <property type="entry name" value="TONB_DEPENDENT_REC_1"/>
    <property type="match status" value="1"/>
</dbReference>
<evidence type="ECO:0000256" key="4">
    <source>
        <dbReference type="ARBA" id="ARBA00022496"/>
    </source>
</evidence>
<evidence type="ECO:0000256" key="14">
    <source>
        <dbReference type="SAM" id="SignalP"/>
    </source>
</evidence>
<reference evidence="17 18" key="1">
    <citation type="journal article" date="2015" name="Stand. Genomic Sci.">
        <title>Genomic Encyclopedia of Bacterial and Archaeal Type Strains, Phase III: the genomes of soil and plant-associated and newly described type strains.</title>
        <authorList>
            <person name="Whitman W.B."/>
            <person name="Woyke T."/>
            <person name="Klenk H.P."/>
            <person name="Zhou Y."/>
            <person name="Lilburn T.G."/>
            <person name="Beck B.J."/>
            <person name="De Vos P."/>
            <person name="Vandamme P."/>
            <person name="Eisen J.A."/>
            <person name="Garrity G."/>
            <person name="Hugenholtz P."/>
            <person name="Kyrpides N.C."/>
        </authorList>
    </citation>
    <scope>NUCLEOTIDE SEQUENCE [LARGE SCALE GENOMIC DNA]</scope>
    <source>
        <strain evidence="17 18">CGMCC 1.10822</strain>
    </source>
</reference>
<keyword evidence="4" id="KW-0410">Iron transport</keyword>
<keyword evidence="18" id="KW-1185">Reference proteome</keyword>
<sequence length="807" mass="87930">MVVMNRRHGRPLPLTPVAAALALLQFALPAQAQQAQQAPATGSEPQLETIVVSANRRIEKLEDVPMSISVLTEEALTRNNVREFDDIVNLSPALTISTGTQVGTNSINMRGIGTTSNNIGIEGDVAIIVDDMPYAQAQQAFRDQSDVARVEVLKGPQSTMFGKSAIAGAVVITTKPIGAGPMKGKLSLFRSSDDEYRVATSASGRLSDTVGLRLFASKTNFPGLLHNLTTDRMQNGSGGKTFFAKLQWQVTPDLDVQISPRYDHALRTGNTAAITSIGPGVGYLYNRNYKALSNTAILRGINVSPFNTTIRNDSPTGLDASDRGIGVRINYLFPEASPLAGHALTSITSVDKNRSNDFRDNDNIDLISTFYQLDHTGKPSGIAEPPMINGTMDTKMSTQELRITSPDGGNFRYLAGLWLARTSIDRYYLRGNPLVKETNWTNYHTTSANLNRALYANGSWDFLPRHTLTAGLRFTRETNDYMFHTIDSLSSSAPNNVHTGSNLYTAPQHDENFVTGKLGYGYKLTRDTMVYGTASTGSKGVAYDMTSGANNVNVFKRLPLAPEKATSFEAGFKANLWNNRATLNLAVFKSTFRDYQTSATERFTDGSQASVLYSIPSLQTKGFEADASALLTRELLLTANLAYTRATVVDWKQGPCYSGATDCTVPNELVPGSFLRDASGGMMPNAPKWKMNLGGEYTLPFRAIPYKTAINANLRAQSQVQGAISQDPSLLRPGHAIVDLGASLASRDSRYKLAVGVKNLFDHHYAVGNVGSFLNFQPTTGPAIRSYGWQPARDAFRYYTARLDVNF</sequence>
<evidence type="ECO:0000256" key="1">
    <source>
        <dbReference type="ARBA" id="ARBA00004571"/>
    </source>
</evidence>
<evidence type="ECO:0000256" key="6">
    <source>
        <dbReference type="ARBA" id="ARBA00023004"/>
    </source>
</evidence>
<evidence type="ECO:0000256" key="13">
    <source>
        <dbReference type="RuleBase" id="RU003357"/>
    </source>
</evidence>
<evidence type="ECO:0000256" key="12">
    <source>
        <dbReference type="PROSITE-ProRule" id="PRU10143"/>
    </source>
</evidence>
<evidence type="ECO:0000313" key="17">
    <source>
        <dbReference type="EMBL" id="TWI61201.1"/>
    </source>
</evidence>
<keyword evidence="5 11" id="KW-0812">Transmembrane</keyword>
<evidence type="ECO:0000256" key="8">
    <source>
        <dbReference type="ARBA" id="ARBA00023077"/>
    </source>
</evidence>
<dbReference type="GO" id="GO:0009279">
    <property type="term" value="C:cell outer membrane"/>
    <property type="evidence" value="ECO:0007669"/>
    <property type="project" value="UniProtKB-SubCell"/>
</dbReference>
<evidence type="ECO:0000256" key="3">
    <source>
        <dbReference type="ARBA" id="ARBA00022452"/>
    </source>
</evidence>
<keyword evidence="17" id="KW-0675">Receptor</keyword>
<evidence type="ECO:0000256" key="9">
    <source>
        <dbReference type="ARBA" id="ARBA00023136"/>
    </source>
</evidence>
<keyword evidence="14" id="KW-0732">Signal</keyword>
<dbReference type="InterPro" id="IPR000531">
    <property type="entry name" value="Beta-barrel_TonB"/>
</dbReference>
<dbReference type="GO" id="GO:0006826">
    <property type="term" value="P:iron ion transport"/>
    <property type="evidence" value="ECO:0007669"/>
    <property type="project" value="UniProtKB-KW"/>
</dbReference>
<dbReference type="InterPro" id="IPR012910">
    <property type="entry name" value="Plug_dom"/>
</dbReference>
<protein>
    <submittedName>
        <fullName evidence="17">Iron complex outermembrane receptor protein</fullName>
    </submittedName>
</protein>
<dbReference type="Gene3D" id="2.40.170.20">
    <property type="entry name" value="TonB-dependent receptor, beta-barrel domain"/>
    <property type="match status" value="1"/>
</dbReference>
<evidence type="ECO:0000256" key="7">
    <source>
        <dbReference type="ARBA" id="ARBA00023065"/>
    </source>
</evidence>
<evidence type="ECO:0000259" key="16">
    <source>
        <dbReference type="Pfam" id="PF07715"/>
    </source>
</evidence>
<gene>
    <name evidence="17" type="ORF">IP91_04788</name>
</gene>
<evidence type="ECO:0000256" key="5">
    <source>
        <dbReference type="ARBA" id="ARBA00022692"/>
    </source>
</evidence>
<comment type="caution">
    <text evidence="17">The sequence shown here is derived from an EMBL/GenBank/DDBJ whole genome shotgun (WGS) entry which is preliminary data.</text>
</comment>
<dbReference type="Proteomes" id="UP000318431">
    <property type="component" value="Unassembled WGS sequence"/>
</dbReference>
<proteinExistence type="inferred from homology"/>
<evidence type="ECO:0000256" key="11">
    <source>
        <dbReference type="PROSITE-ProRule" id="PRU01360"/>
    </source>
</evidence>
<dbReference type="EMBL" id="VLLB01000012">
    <property type="protein sequence ID" value="TWI61201.1"/>
    <property type="molecule type" value="Genomic_DNA"/>
</dbReference>
<keyword evidence="8 12" id="KW-0798">TonB box</keyword>
<dbReference type="InterPro" id="IPR039426">
    <property type="entry name" value="TonB-dep_rcpt-like"/>
</dbReference>
<keyword evidence="6" id="KW-0408">Iron</keyword>
<keyword evidence="9 11" id="KW-0472">Membrane</keyword>
<feature type="domain" description="TonB-dependent receptor plug" evidence="16">
    <location>
        <begin position="61"/>
        <end position="169"/>
    </location>
</feature>
<keyword evidence="2 11" id="KW-0813">Transport</keyword>
<evidence type="ECO:0000256" key="2">
    <source>
        <dbReference type="ARBA" id="ARBA00022448"/>
    </source>
</evidence>
<dbReference type="InterPro" id="IPR036942">
    <property type="entry name" value="Beta-barrel_TonB_sf"/>
</dbReference>
<comment type="similarity">
    <text evidence="11 13">Belongs to the TonB-dependent receptor family.</text>
</comment>